<proteinExistence type="predicted"/>
<evidence type="ECO:0008006" key="4">
    <source>
        <dbReference type="Google" id="ProtNLM"/>
    </source>
</evidence>
<reference evidence="3" key="1">
    <citation type="journal article" date="2017" name="Nat. Ecol. Evol.">
        <title>Genome expansion and lineage-specific genetic innovations in the forest pathogenic fungi Armillaria.</title>
        <authorList>
            <person name="Sipos G."/>
            <person name="Prasanna A.N."/>
            <person name="Walter M.C."/>
            <person name="O'Connor E."/>
            <person name="Balint B."/>
            <person name="Krizsan K."/>
            <person name="Kiss B."/>
            <person name="Hess J."/>
            <person name="Varga T."/>
            <person name="Slot J."/>
            <person name="Riley R."/>
            <person name="Boka B."/>
            <person name="Rigling D."/>
            <person name="Barry K."/>
            <person name="Lee J."/>
            <person name="Mihaltcheva S."/>
            <person name="LaButti K."/>
            <person name="Lipzen A."/>
            <person name="Waldron R."/>
            <person name="Moloney N.M."/>
            <person name="Sperisen C."/>
            <person name="Kredics L."/>
            <person name="Vagvoelgyi C."/>
            <person name="Patrignani A."/>
            <person name="Fitzpatrick D."/>
            <person name="Nagy I."/>
            <person name="Doyle S."/>
            <person name="Anderson J.B."/>
            <person name="Grigoriev I.V."/>
            <person name="Gueldener U."/>
            <person name="Muensterkoetter M."/>
            <person name="Nagy L.G."/>
        </authorList>
    </citation>
    <scope>NUCLEOTIDE SEQUENCE [LARGE SCALE GENOMIC DNA]</scope>
    <source>
        <strain evidence="3">Ar21-2</strain>
    </source>
</reference>
<protein>
    <recommendedName>
        <fullName evidence="4">Ubiquitin-like domain-containing protein</fullName>
    </recommendedName>
</protein>
<evidence type="ECO:0000313" key="2">
    <source>
        <dbReference type="EMBL" id="PBK84882.1"/>
    </source>
</evidence>
<name>A0A2H3D0B0_ARMGA</name>
<keyword evidence="3" id="KW-1185">Reference proteome</keyword>
<evidence type="ECO:0000313" key="3">
    <source>
        <dbReference type="Proteomes" id="UP000217790"/>
    </source>
</evidence>
<evidence type="ECO:0000256" key="1">
    <source>
        <dbReference type="SAM" id="MobiDB-lite"/>
    </source>
</evidence>
<feature type="region of interest" description="Disordered" evidence="1">
    <location>
        <begin position="112"/>
        <end position="167"/>
    </location>
</feature>
<feature type="compositionally biased region" description="Acidic residues" evidence="1">
    <location>
        <begin position="134"/>
        <end position="163"/>
    </location>
</feature>
<accession>A0A2H3D0B0</accession>
<dbReference type="Proteomes" id="UP000217790">
    <property type="component" value="Unassembled WGS sequence"/>
</dbReference>
<dbReference type="OrthoDB" id="428577at2759"/>
<dbReference type="EMBL" id="KZ293695">
    <property type="protein sequence ID" value="PBK84882.1"/>
    <property type="molecule type" value="Genomic_DNA"/>
</dbReference>
<dbReference type="OMA" id="TRILMLY"/>
<dbReference type="AlphaFoldDB" id="A0A2H3D0B0"/>
<sequence length="587" mass="66483">MPVSDSLQEETNPGFLVVLQGQTRLLLPKSMFNTSFDQAINTLVCHFPEIPPRRMRLSTDNPVECEGRHVTISAVSWVDILPELTSVRVEHVGSVAQTSLCLRAEEYDSDVWSDDEHDEENTSHNTHRYKYQADEDEDEDEVNDTDKSDDEDKDKGLDDDDDTSGGSALKVHSCSDIRVSFRDAYGGALAFKAQPDNLIATHVAAYASEFCKDKSMLRVFCQGTVLDVDTSFSDNNLRRFAMFYVVDDVVSPLPVVRFTAKSSEGPSKRSHPFKNSYDDRKFKFLTIKNLDKRILLPRSMLGTYEEATDAIAAHFPKLEKETLLLRTNAFPECGGEDVEIPPTTCTHALPELTSVDIEIEAKFDAIKQYPIIQLVAPPGTKFEMSIQRDLAQDWMFHVATKRRRVPLARKCGPQHYRYQTKWCAQIGVQNNVLYTMPGSRGETRISNRRSLDDLHAVVLSRGSVVPYLDRVLRTVGLGAEESACFISNNLSSLVAKSYVALVFVPQALYDRQAPLKIQPTPDVVTRILMLYKGVPATHIGRWRNAAKRAEESVQRWIDIIDLDFRRNDGTLCRVWQWESLWYPSDEC</sequence>
<dbReference type="InParanoid" id="A0A2H3D0B0"/>
<gene>
    <name evidence="2" type="ORF">ARMGADRAFT_1088038</name>
</gene>
<organism evidence="2 3">
    <name type="scientific">Armillaria gallica</name>
    <name type="common">Bulbous honey fungus</name>
    <name type="synonym">Armillaria bulbosa</name>
    <dbReference type="NCBI Taxonomy" id="47427"/>
    <lineage>
        <taxon>Eukaryota</taxon>
        <taxon>Fungi</taxon>
        <taxon>Dikarya</taxon>
        <taxon>Basidiomycota</taxon>
        <taxon>Agaricomycotina</taxon>
        <taxon>Agaricomycetes</taxon>
        <taxon>Agaricomycetidae</taxon>
        <taxon>Agaricales</taxon>
        <taxon>Marasmiineae</taxon>
        <taxon>Physalacriaceae</taxon>
        <taxon>Armillaria</taxon>
    </lineage>
</organism>